<dbReference type="EMBL" id="JANAWD010000125">
    <property type="protein sequence ID" value="KAJ3486302.1"/>
    <property type="molecule type" value="Genomic_DNA"/>
</dbReference>
<feature type="region of interest" description="Disordered" evidence="1">
    <location>
        <begin position="1"/>
        <end position="33"/>
    </location>
</feature>
<keyword evidence="3" id="KW-1185">Reference proteome</keyword>
<dbReference type="AlphaFoldDB" id="A0AAD5V525"/>
<name>A0AAD5V525_9APHY</name>
<reference evidence="2" key="1">
    <citation type="submission" date="2022-07" db="EMBL/GenBank/DDBJ databases">
        <title>Genome Sequence of Physisporinus lineatus.</title>
        <authorList>
            <person name="Buettner E."/>
        </authorList>
    </citation>
    <scope>NUCLEOTIDE SEQUENCE</scope>
    <source>
        <strain evidence="2">VT162</strain>
    </source>
</reference>
<evidence type="ECO:0000256" key="1">
    <source>
        <dbReference type="SAM" id="MobiDB-lite"/>
    </source>
</evidence>
<evidence type="ECO:0000313" key="2">
    <source>
        <dbReference type="EMBL" id="KAJ3486302.1"/>
    </source>
</evidence>
<accession>A0AAD5V525</accession>
<gene>
    <name evidence="2" type="ORF">NLI96_g4326</name>
</gene>
<protein>
    <submittedName>
        <fullName evidence="2">Uncharacterized protein</fullName>
    </submittedName>
</protein>
<comment type="caution">
    <text evidence="2">The sequence shown here is derived from an EMBL/GenBank/DDBJ whole genome shotgun (WGS) entry which is preliminary data.</text>
</comment>
<organism evidence="2 3">
    <name type="scientific">Meripilus lineatus</name>
    <dbReference type="NCBI Taxonomy" id="2056292"/>
    <lineage>
        <taxon>Eukaryota</taxon>
        <taxon>Fungi</taxon>
        <taxon>Dikarya</taxon>
        <taxon>Basidiomycota</taxon>
        <taxon>Agaricomycotina</taxon>
        <taxon>Agaricomycetes</taxon>
        <taxon>Polyporales</taxon>
        <taxon>Meripilaceae</taxon>
        <taxon>Meripilus</taxon>
    </lineage>
</organism>
<dbReference type="Proteomes" id="UP001212997">
    <property type="component" value="Unassembled WGS sequence"/>
</dbReference>
<proteinExistence type="predicted"/>
<evidence type="ECO:0000313" key="3">
    <source>
        <dbReference type="Proteomes" id="UP001212997"/>
    </source>
</evidence>
<sequence>MSIHQPEGAPVSQHTTPGIASSGPPPPNRKILPQPIYVPTRGRHRPDKLPPIYLNLNGAPLGWGVPLQELLARGAANALQGFLADCNDEALPEFKAAGINKIQLRVEWPGYEELHWMRPLSLRTSTGWMTKGQLIFQLGTLLQRFMNLASLEKPCESDKRFVIGRGQIGMQHVVLDSLINTYGVCFQLTIQLALRV</sequence>